<reference evidence="1" key="1">
    <citation type="submission" date="2021-02" db="EMBL/GenBank/DDBJ databases">
        <authorList>
            <person name="Dougan E. K."/>
            <person name="Rhodes N."/>
            <person name="Thang M."/>
            <person name="Chan C."/>
        </authorList>
    </citation>
    <scope>NUCLEOTIDE SEQUENCE</scope>
</reference>
<comment type="caution">
    <text evidence="1">The sequence shown here is derived from an EMBL/GenBank/DDBJ whole genome shotgun (WGS) entry which is preliminary data.</text>
</comment>
<feature type="non-terminal residue" evidence="1">
    <location>
        <position position="1"/>
    </location>
</feature>
<gene>
    <name evidence="1" type="ORF">SNEC2469_LOCUS27711</name>
</gene>
<keyword evidence="2" id="KW-1185">Reference proteome</keyword>
<proteinExistence type="predicted"/>
<dbReference type="Proteomes" id="UP000601435">
    <property type="component" value="Unassembled WGS sequence"/>
</dbReference>
<evidence type="ECO:0000313" key="2">
    <source>
        <dbReference type="Proteomes" id="UP000601435"/>
    </source>
</evidence>
<dbReference type="EMBL" id="CAJNJA010058845">
    <property type="protein sequence ID" value="CAE7865783.1"/>
    <property type="molecule type" value="Genomic_DNA"/>
</dbReference>
<sequence>VSVVMSALSDYEGAVNMFNASMRTVEFQILIVLGTDTFSRFQSVLTVWDRNRTKNAILAYRISLAWGATAGYARAVQYLTAELNKTRFKGPSGGSIMGCIAKLGDMGVNLPPQFRADELEALLETWDSRACPYQQLAQVSRIESLQRGIYQGSVLVEARQTSQQQRLFMPTVAAWHAASWFENSFNPIESFPRVAKLQHMMGEAYRAKCKAIESDNVTHMKQAASYFTEVTGALGAMLAIVKGHEKLPQALKTSCGSFLDIGFNDSLAQDPALATANKHEAQQKLESFLREARELGINHCGTSPFLVIMAPANCMALDFVIFRRENGSLVAVQVKSNTLLNQKDVEEQSKKLHKAAETVRQRNVEFLAVLGSNFPKGFIDDLFSLQQEDLVALIPPFLRHLSGLAAGVPGPDSAE</sequence>
<protein>
    <submittedName>
        <fullName evidence="1">Uncharacterized protein</fullName>
    </submittedName>
</protein>
<evidence type="ECO:0000313" key="1">
    <source>
        <dbReference type="EMBL" id="CAE7865783.1"/>
    </source>
</evidence>
<name>A0A813AEK9_9DINO</name>
<accession>A0A813AEK9</accession>
<organism evidence="1 2">
    <name type="scientific">Symbiodinium necroappetens</name>
    <dbReference type="NCBI Taxonomy" id="1628268"/>
    <lineage>
        <taxon>Eukaryota</taxon>
        <taxon>Sar</taxon>
        <taxon>Alveolata</taxon>
        <taxon>Dinophyceae</taxon>
        <taxon>Suessiales</taxon>
        <taxon>Symbiodiniaceae</taxon>
        <taxon>Symbiodinium</taxon>
    </lineage>
</organism>
<dbReference type="AlphaFoldDB" id="A0A813AEK9"/>
<dbReference type="OrthoDB" id="437778at2759"/>